<protein>
    <recommendedName>
        <fullName evidence="5">Ureidoglycolate lyase</fullName>
        <ecNumber evidence="5">4.3.2.3</ecNumber>
    </recommendedName>
    <alternativeName>
        <fullName evidence="5">Ureidoglycolatase</fullName>
    </alternativeName>
</protein>
<sequence length="174" mass="18970">MSSEPLIVEPLTKDAFSPFGDVIESEGSEFFLINNGSTKRFHHLAQADTSAYGGNTIISIFEATPLSYPLDIEMLERHPLGSQAFMPLFGNPFLIVVAAGSDKPDANTLRAFLSNGKQGVNYHKGIWHHPVLALSSNDQFLIVDRSGEGSNCDEYYFQASEIRSLSLASGVFPA</sequence>
<name>A0AAV2VYH5_9VIBR</name>
<comment type="subunit">
    <text evidence="1 5">Homodimer.</text>
</comment>
<evidence type="ECO:0000256" key="2">
    <source>
        <dbReference type="ARBA" id="ARBA00022631"/>
    </source>
</evidence>
<dbReference type="InterPro" id="IPR047233">
    <property type="entry name" value="UAH_cupin"/>
</dbReference>
<dbReference type="HAMAP" id="MF_00616">
    <property type="entry name" value="Ureidogly_lyase"/>
    <property type="match status" value="1"/>
</dbReference>
<dbReference type="PIRSF" id="PIRSF017306">
    <property type="entry name" value="Ureidogly_hydro"/>
    <property type="match status" value="1"/>
</dbReference>
<dbReference type="GO" id="GO:0050385">
    <property type="term" value="F:ureidoglycolate lyase activity"/>
    <property type="evidence" value="ECO:0007669"/>
    <property type="project" value="UniProtKB-UniRule"/>
</dbReference>
<dbReference type="EMBL" id="CAOF01000181">
    <property type="protein sequence ID" value="CCO49701.1"/>
    <property type="molecule type" value="Genomic_DNA"/>
</dbReference>
<gene>
    <name evidence="5 6" type="primary">allA</name>
    <name evidence="6" type="ORF">VIBNISOn1_850039</name>
</gene>
<dbReference type="NCBIfam" id="NF002949">
    <property type="entry name" value="PRK03606.1-2"/>
    <property type="match status" value="1"/>
</dbReference>
<accession>A0AAV2VYH5</accession>
<comment type="similarity">
    <text evidence="5">Belongs to the ureidoglycolate lyase family.</text>
</comment>
<reference evidence="6 7" key="1">
    <citation type="journal article" date="2013" name="ISME J.">
        <title>Comparative genomics of pathogenic lineages of Vibrio nigripulchritudo identifies virulence-associated traits.</title>
        <authorList>
            <person name="Goudenege D."/>
            <person name="Labreuche Y."/>
            <person name="Krin E."/>
            <person name="Ansquer D."/>
            <person name="Mangenot S."/>
            <person name="Calteau A."/>
            <person name="Medigue C."/>
            <person name="Mazel D."/>
            <person name="Polz M.F."/>
            <person name="Le Roux F."/>
        </authorList>
    </citation>
    <scope>NUCLEOTIDE SEQUENCE [LARGE SCALE GENOMIC DNA]</scope>
    <source>
        <strain evidence="6 7">SOn1</strain>
    </source>
</reference>
<evidence type="ECO:0000256" key="3">
    <source>
        <dbReference type="ARBA" id="ARBA00023239"/>
    </source>
</evidence>
<comment type="function">
    <text evidence="5">Catalyzes the catabolism of the allantoin degradation intermediate (S)-ureidoglycolate, generating urea and glyoxylate. Involved in the utilization of allantoin as nitrogen source.</text>
</comment>
<evidence type="ECO:0000313" key="7">
    <source>
        <dbReference type="Proteomes" id="UP000018211"/>
    </source>
</evidence>
<dbReference type="InterPro" id="IPR024060">
    <property type="entry name" value="Ureidoglycolate_lyase_dom_sf"/>
</dbReference>
<dbReference type="SUPFAM" id="SSF51182">
    <property type="entry name" value="RmlC-like cupins"/>
    <property type="match status" value="1"/>
</dbReference>
<keyword evidence="6" id="KW-0378">Hydrolase</keyword>
<dbReference type="AlphaFoldDB" id="A0AAV2VYH5"/>
<dbReference type="PANTHER" id="PTHR21221:SF1">
    <property type="entry name" value="UREIDOGLYCOLATE LYASE"/>
    <property type="match status" value="1"/>
</dbReference>
<dbReference type="Pfam" id="PF04115">
    <property type="entry name" value="Ureidogly_lyase"/>
    <property type="match status" value="1"/>
</dbReference>
<dbReference type="CDD" id="cd20298">
    <property type="entry name" value="cupin_UAH"/>
    <property type="match status" value="1"/>
</dbReference>
<evidence type="ECO:0000313" key="6">
    <source>
        <dbReference type="EMBL" id="CCO49701.1"/>
    </source>
</evidence>
<comment type="catalytic activity">
    <reaction evidence="4 5">
        <text>(S)-ureidoglycolate = urea + glyoxylate</text>
        <dbReference type="Rhea" id="RHEA:11304"/>
        <dbReference type="ChEBI" id="CHEBI:16199"/>
        <dbReference type="ChEBI" id="CHEBI:36655"/>
        <dbReference type="ChEBI" id="CHEBI:57296"/>
        <dbReference type="EC" id="4.3.2.3"/>
    </reaction>
</comment>
<dbReference type="RefSeq" id="WP_004398064.1">
    <property type="nucleotide sequence ID" value="NZ_LK391965.1"/>
</dbReference>
<evidence type="ECO:0000256" key="5">
    <source>
        <dbReference type="HAMAP-Rule" id="MF_00616"/>
    </source>
</evidence>
<dbReference type="NCBIfam" id="NF009932">
    <property type="entry name" value="PRK13395.1"/>
    <property type="match status" value="1"/>
</dbReference>
<organism evidence="6 7">
    <name type="scientific">Vibrio nigripulchritudo SOn1</name>
    <dbReference type="NCBI Taxonomy" id="1238450"/>
    <lineage>
        <taxon>Bacteria</taxon>
        <taxon>Pseudomonadati</taxon>
        <taxon>Pseudomonadota</taxon>
        <taxon>Gammaproteobacteria</taxon>
        <taxon>Vibrionales</taxon>
        <taxon>Vibrionaceae</taxon>
        <taxon>Vibrio</taxon>
    </lineage>
</organism>
<evidence type="ECO:0000256" key="4">
    <source>
        <dbReference type="ARBA" id="ARBA00047684"/>
    </source>
</evidence>
<keyword evidence="2 5" id="KW-0659">Purine metabolism</keyword>
<dbReference type="PANTHER" id="PTHR21221">
    <property type="entry name" value="UREIDOGLYCOLATE HYDROLASE"/>
    <property type="match status" value="1"/>
</dbReference>
<dbReference type="EC" id="4.3.2.3" evidence="5"/>
<keyword evidence="3 5" id="KW-0456">Lyase</keyword>
<comment type="caution">
    <text evidence="6">The sequence shown here is derived from an EMBL/GenBank/DDBJ whole genome shotgun (WGS) entry which is preliminary data.</text>
</comment>
<dbReference type="InterPro" id="IPR023525">
    <property type="entry name" value="Ureidogly_lyase_bac"/>
</dbReference>
<dbReference type="InterPro" id="IPR011051">
    <property type="entry name" value="RmlC_Cupin_sf"/>
</dbReference>
<comment type="pathway">
    <text evidence="5">Nitrogen metabolism; (S)-allantoin degradation.</text>
</comment>
<dbReference type="GO" id="GO:0000256">
    <property type="term" value="P:allantoin catabolic process"/>
    <property type="evidence" value="ECO:0007669"/>
    <property type="project" value="UniProtKB-UniRule"/>
</dbReference>
<dbReference type="Gene3D" id="2.60.120.480">
    <property type="entry name" value="Ureidoglycolate hydrolase"/>
    <property type="match status" value="1"/>
</dbReference>
<proteinExistence type="inferred from homology"/>
<comment type="cofactor">
    <cofactor evidence="5">
        <name>Ni(2+)</name>
        <dbReference type="ChEBI" id="CHEBI:49786"/>
    </cofactor>
</comment>
<dbReference type="InterPro" id="IPR007247">
    <property type="entry name" value="Ureidogly_lyase"/>
</dbReference>
<dbReference type="GO" id="GO:0006145">
    <property type="term" value="P:purine nucleobase catabolic process"/>
    <property type="evidence" value="ECO:0007669"/>
    <property type="project" value="UniProtKB-UniRule"/>
</dbReference>
<dbReference type="Proteomes" id="UP000018211">
    <property type="component" value="Unassembled WGS sequence"/>
</dbReference>
<evidence type="ECO:0000256" key="1">
    <source>
        <dbReference type="ARBA" id="ARBA00011738"/>
    </source>
</evidence>
<dbReference type="GO" id="GO:0004848">
    <property type="term" value="F:ureidoglycolate hydrolase activity"/>
    <property type="evidence" value="ECO:0007669"/>
    <property type="project" value="InterPro"/>
</dbReference>